<gene>
    <name evidence="2" type="ORF">CAUPRSCDRAFT_11755</name>
</gene>
<evidence type="ECO:0000313" key="3">
    <source>
        <dbReference type="Proteomes" id="UP000268535"/>
    </source>
</evidence>
<evidence type="ECO:0000256" key="1">
    <source>
        <dbReference type="SAM" id="MobiDB-lite"/>
    </source>
</evidence>
<name>A0A4P9WW48_9FUNG</name>
<dbReference type="Proteomes" id="UP000268535">
    <property type="component" value="Unassembled WGS sequence"/>
</dbReference>
<feature type="compositionally biased region" description="Low complexity" evidence="1">
    <location>
        <begin position="56"/>
        <end position="68"/>
    </location>
</feature>
<feature type="compositionally biased region" description="Polar residues" evidence="1">
    <location>
        <begin position="31"/>
        <end position="43"/>
    </location>
</feature>
<sequence>MGYAPSSAYSDTGASSMERSGVHGPSRPGSDVSSEWSHGTASPMQVGDRGISLGVSGHANGSSHGAGNDNSTANGGHGGSGSSSSGMGPPLGAHLIGPPLGMP</sequence>
<protein>
    <submittedName>
        <fullName evidence="2">Uncharacterized protein</fullName>
    </submittedName>
</protein>
<dbReference type="AlphaFoldDB" id="A0A4P9WW48"/>
<reference evidence="3" key="1">
    <citation type="journal article" date="2018" name="Nat. Microbiol.">
        <title>Leveraging single-cell genomics to expand the fungal tree of life.</title>
        <authorList>
            <person name="Ahrendt S.R."/>
            <person name="Quandt C.A."/>
            <person name="Ciobanu D."/>
            <person name="Clum A."/>
            <person name="Salamov A."/>
            <person name="Andreopoulos B."/>
            <person name="Cheng J.F."/>
            <person name="Woyke T."/>
            <person name="Pelin A."/>
            <person name="Henrissat B."/>
            <person name="Reynolds N.K."/>
            <person name="Benny G.L."/>
            <person name="Smith M.E."/>
            <person name="James T.Y."/>
            <person name="Grigoriev I.V."/>
        </authorList>
    </citation>
    <scope>NUCLEOTIDE SEQUENCE [LARGE SCALE GENOMIC DNA]</scope>
    <source>
        <strain evidence="3">ATCC 52028</strain>
    </source>
</reference>
<accession>A0A4P9WW48</accession>
<feature type="region of interest" description="Disordered" evidence="1">
    <location>
        <begin position="1"/>
        <end position="103"/>
    </location>
</feature>
<dbReference type="EMBL" id="ML009835">
    <property type="protein sequence ID" value="RKO96553.1"/>
    <property type="molecule type" value="Genomic_DNA"/>
</dbReference>
<evidence type="ECO:0000313" key="2">
    <source>
        <dbReference type="EMBL" id="RKO96553.1"/>
    </source>
</evidence>
<organism evidence="2 3">
    <name type="scientific">Caulochytrium protostelioides</name>
    <dbReference type="NCBI Taxonomy" id="1555241"/>
    <lineage>
        <taxon>Eukaryota</taxon>
        <taxon>Fungi</taxon>
        <taxon>Fungi incertae sedis</taxon>
        <taxon>Chytridiomycota</taxon>
        <taxon>Chytridiomycota incertae sedis</taxon>
        <taxon>Chytridiomycetes</taxon>
        <taxon>Caulochytriales</taxon>
        <taxon>Caulochytriaceae</taxon>
        <taxon>Caulochytrium</taxon>
    </lineage>
</organism>
<feature type="compositionally biased region" description="Polar residues" evidence="1">
    <location>
        <begin position="7"/>
        <end position="18"/>
    </location>
</feature>
<proteinExistence type="predicted"/>